<evidence type="ECO:0000256" key="3">
    <source>
        <dbReference type="ARBA" id="ARBA00023082"/>
    </source>
</evidence>
<dbReference type="Pfam" id="PF08281">
    <property type="entry name" value="Sigma70_r4_2"/>
    <property type="match status" value="1"/>
</dbReference>
<evidence type="ECO:0000313" key="8">
    <source>
        <dbReference type="Proteomes" id="UP000886851"/>
    </source>
</evidence>
<organism evidence="7 8">
    <name type="scientific">Candidatus Bacteroides pullicola</name>
    <dbReference type="NCBI Taxonomy" id="2838475"/>
    <lineage>
        <taxon>Bacteria</taxon>
        <taxon>Pseudomonadati</taxon>
        <taxon>Bacteroidota</taxon>
        <taxon>Bacteroidia</taxon>
        <taxon>Bacteroidales</taxon>
        <taxon>Bacteroidaceae</taxon>
        <taxon>Bacteroides</taxon>
    </lineage>
</organism>
<evidence type="ECO:0000256" key="4">
    <source>
        <dbReference type="ARBA" id="ARBA00023163"/>
    </source>
</evidence>
<protein>
    <submittedName>
        <fullName evidence="7">Sigma-70 family RNA polymerase sigma factor</fullName>
    </submittedName>
</protein>
<dbReference type="EMBL" id="DXCV01000064">
    <property type="protein sequence ID" value="HIY88983.1"/>
    <property type="molecule type" value="Genomic_DNA"/>
</dbReference>
<name>A0A9D1ZJN6_9BACE</name>
<dbReference type="InterPro" id="IPR013325">
    <property type="entry name" value="RNA_pol_sigma_r2"/>
</dbReference>
<dbReference type="Gene3D" id="1.10.10.10">
    <property type="entry name" value="Winged helix-like DNA-binding domain superfamily/Winged helix DNA-binding domain"/>
    <property type="match status" value="1"/>
</dbReference>
<reference evidence="7" key="1">
    <citation type="journal article" date="2021" name="PeerJ">
        <title>Extensive microbial diversity within the chicken gut microbiome revealed by metagenomics and culture.</title>
        <authorList>
            <person name="Gilroy R."/>
            <person name="Ravi A."/>
            <person name="Getino M."/>
            <person name="Pursley I."/>
            <person name="Horton D.L."/>
            <person name="Alikhan N.F."/>
            <person name="Baker D."/>
            <person name="Gharbi K."/>
            <person name="Hall N."/>
            <person name="Watson M."/>
            <person name="Adriaenssens E.M."/>
            <person name="Foster-Nyarko E."/>
            <person name="Jarju S."/>
            <person name="Secka A."/>
            <person name="Antonio M."/>
            <person name="Oren A."/>
            <person name="Chaudhuri R.R."/>
            <person name="La Ragione R."/>
            <person name="Hildebrand F."/>
            <person name="Pallen M.J."/>
        </authorList>
    </citation>
    <scope>NUCLEOTIDE SEQUENCE</scope>
    <source>
        <strain evidence="7">Gambia2-208</strain>
    </source>
</reference>
<evidence type="ECO:0000313" key="7">
    <source>
        <dbReference type="EMBL" id="HIY88983.1"/>
    </source>
</evidence>
<dbReference type="InterPro" id="IPR036388">
    <property type="entry name" value="WH-like_DNA-bd_sf"/>
</dbReference>
<dbReference type="Proteomes" id="UP000886851">
    <property type="component" value="Unassembled WGS sequence"/>
</dbReference>
<dbReference type="GO" id="GO:0003677">
    <property type="term" value="F:DNA binding"/>
    <property type="evidence" value="ECO:0007669"/>
    <property type="project" value="InterPro"/>
</dbReference>
<feature type="domain" description="RNA polymerase sigma factor 70 region 4 type 2" evidence="6">
    <location>
        <begin position="124"/>
        <end position="176"/>
    </location>
</feature>
<feature type="domain" description="RNA polymerase sigma-70 region 2" evidence="5">
    <location>
        <begin position="28"/>
        <end position="93"/>
    </location>
</feature>
<dbReference type="AlphaFoldDB" id="A0A9D1ZJN6"/>
<dbReference type="Pfam" id="PF04542">
    <property type="entry name" value="Sigma70_r2"/>
    <property type="match status" value="1"/>
</dbReference>
<dbReference type="PANTHER" id="PTHR43133:SF51">
    <property type="entry name" value="RNA POLYMERASE SIGMA FACTOR"/>
    <property type="match status" value="1"/>
</dbReference>
<keyword evidence="4" id="KW-0804">Transcription</keyword>
<dbReference type="InterPro" id="IPR039425">
    <property type="entry name" value="RNA_pol_sigma-70-like"/>
</dbReference>
<dbReference type="SUPFAM" id="SSF88659">
    <property type="entry name" value="Sigma3 and sigma4 domains of RNA polymerase sigma factors"/>
    <property type="match status" value="1"/>
</dbReference>
<evidence type="ECO:0000259" key="5">
    <source>
        <dbReference type="Pfam" id="PF04542"/>
    </source>
</evidence>
<accession>A0A9D1ZJN6</accession>
<proteinExistence type="inferred from homology"/>
<dbReference type="Gene3D" id="1.10.1740.10">
    <property type="match status" value="1"/>
</dbReference>
<dbReference type="PANTHER" id="PTHR43133">
    <property type="entry name" value="RNA POLYMERASE ECF-TYPE SIGMA FACTO"/>
    <property type="match status" value="1"/>
</dbReference>
<dbReference type="GO" id="GO:0016987">
    <property type="term" value="F:sigma factor activity"/>
    <property type="evidence" value="ECO:0007669"/>
    <property type="project" value="UniProtKB-KW"/>
</dbReference>
<keyword evidence="2" id="KW-0805">Transcription regulation</keyword>
<evidence type="ECO:0000256" key="1">
    <source>
        <dbReference type="ARBA" id="ARBA00010641"/>
    </source>
</evidence>
<comment type="caution">
    <text evidence="7">The sequence shown here is derived from an EMBL/GenBank/DDBJ whole genome shotgun (WGS) entry which is preliminary data.</text>
</comment>
<reference evidence="7" key="2">
    <citation type="submission" date="2021-04" db="EMBL/GenBank/DDBJ databases">
        <authorList>
            <person name="Gilroy R."/>
        </authorList>
    </citation>
    <scope>NUCLEOTIDE SEQUENCE</scope>
    <source>
        <strain evidence="7">Gambia2-208</strain>
    </source>
</reference>
<gene>
    <name evidence="7" type="ORF">H9824_09810</name>
</gene>
<dbReference type="InterPro" id="IPR014284">
    <property type="entry name" value="RNA_pol_sigma-70_dom"/>
</dbReference>
<keyword evidence="3" id="KW-0731">Sigma factor</keyword>
<comment type="similarity">
    <text evidence="1">Belongs to the sigma-70 factor family. ECF subfamily.</text>
</comment>
<evidence type="ECO:0000259" key="6">
    <source>
        <dbReference type="Pfam" id="PF08281"/>
    </source>
</evidence>
<dbReference type="GO" id="GO:0006352">
    <property type="term" value="P:DNA-templated transcription initiation"/>
    <property type="evidence" value="ECO:0007669"/>
    <property type="project" value="InterPro"/>
</dbReference>
<dbReference type="SUPFAM" id="SSF88946">
    <property type="entry name" value="Sigma2 domain of RNA polymerase sigma factors"/>
    <property type="match status" value="1"/>
</dbReference>
<dbReference type="CDD" id="cd06171">
    <property type="entry name" value="Sigma70_r4"/>
    <property type="match status" value="1"/>
</dbReference>
<dbReference type="InterPro" id="IPR007627">
    <property type="entry name" value="RNA_pol_sigma70_r2"/>
</dbReference>
<dbReference type="InterPro" id="IPR013249">
    <property type="entry name" value="RNA_pol_sigma70_r4_t2"/>
</dbReference>
<sequence length="184" mass="21420">MNSSYDEREVLALLQDESTQRKGFEMIVAQYSEQLYWQIRRIVLSHEDANDLLQNTFIKAWTSIDYFRGDAKLSTWLYRIALNECLTFLNKQRAAATVSLDDAEAAMLDKLESDAYFTGDKVQMLLQKALLSLPEKQRMVFNLKYYQEMKYEEMSEIFGTSVGALKASYHHAVKKIEKFLADEL</sequence>
<dbReference type="NCBIfam" id="TIGR02937">
    <property type="entry name" value="sigma70-ECF"/>
    <property type="match status" value="1"/>
</dbReference>
<dbReference type="InterPro" id="IPR013324">
    <property type="entry name" value="RNA_pol_sigma_r3/r4-like"/>
</dbReference>
<evidence type="ECO:0000256" key="2">
    <source>
        <dbReference type="ARBA" id="ARBA00023015"/>
    </source>
</evidence>